<evidence type="ECO:0000313" key="1">
    <source>
        <dbReference type="EMBL" id="KIO71939.1"/>
    </source>
</evidence>
<name>A0ABD4A564_9BACI</name>
<proteinExistence type="predicted"/>
<sequence>MRELIGECVSCGKYVYCENGFFNGVHEGGKLYCTRCGHDVKEQEDRENDS</sequence>
<protein>
    <submittedName>
        <fullName evidence="1">Uncharacterized protein</fullName>
    </submittedName>
</protein>
<dbReference type="RefSeq" id="WP_200890575.1">
    <property type="nucleotide sequence ID" value="NZ_JAMATD010000020.1"/>
</dbReference>
<dbReference type="Proteomes" id="UP000032076">
    <property type="component" value="Unassembled WGS sequence"/>
</dbReference>
<accession>A0ABD4A564</accession>
<organism evidence="1 2">
    <name type="scientific">Caldibacillus thermoamylovorans</name>
    <dbReference type="NCBI Taxonomy" id="35841"/>
    <lineage>
        <taxon>Bacteria</taxon>
        <taxon>Bacillati</taxon>
        <taxon>Bacillota</taxon>
        <taxon>Bacilli</taxon>
        <taxon>Bacillales</taxon>
        <taxon>Bacillaceae</taxon>
        <taxon>Caldibacillus</taxon>
    </lineage>
</organism>
<gene>
    <name evidence="1" type="ORF">B4167_0354</name>
</gene>
<dbReference type="AlphaFoldDB" id="A0ABD4A564"/>
<evidence type="ECO:0000313" key="2">
    <source>
        <dbReference type="Proteomes" id="UP000032076"/>
    </source>
</evidence>
<reference evidence="1 2" key="1">
    <citation type="submission" date="2015-01" db="EMBL/GenBank/DDBJ databases">
        <title>Draft Genome Sequences of Four Bacillus thermoamylovorans Strains, Isolated From Food Products.</title>
        <authorList>
            <person name="Krawcyk A.O."/>
            <person name="Berendsen E.M."/>
            <person name="Eijlander R.T."/>
            <person name="de Jong A."/>
            <person name="Wells-Bennik M."/>
            <person name="Kuipers O.P."/>
        </authorList>
    </citation>
    <scope>NUCLEOTIDE SEQUENCE [LARGE SCALE GENOMIC DNA]</scope>
    <source>
        <strain evidence="1 2">B4167</strain>
    </source>
</reference>
<comment type="caution">
    <text evidence="1">The sequence shown here is derived from an EMBL/GenBank/DDBJ whole genome shotgun (WGS) entry which is preliminary data.</text>
</comment>
<dbReference type="EMBL" id="JXLU01000105">
    <property type="protein sequence ID" value="KIO71939.1"/>
    <property type="molecule type" value="Genomic_DNA"/>
</dbReference>